<keyword evidence="2" id="KW-1185">Reference proteome</keyword>
<proteinExistence type="predicted"/>
<accession>A0A8H4EW74</accession>
<comment type="caution">
    <text evidence="1">The sequence shown here is derived from an EMBL/GenBank/DDBJ whole genome shotgun (WGS) entry which is preliminary data.</text>
</comment>
<dbReference type="AlphaFoldDB" id="A0A8H4EW74"/>
<evidence type="ECO:0000313" key="2">
    <source>
        <dbReference type="Proteomes" id="UP000439903"/>
    </source>
</evidence>
<protein>
    <submittedName>
        <fullName evidence="1">Uncharacterized protein</fullName>
    </submittedName>
</protein>
<name>A0A8H4EW74_GIGMA</name>
<dbReference type="Proteomes" id="UP000439903">
    <property type="component" value="Unassembled WGS sequence"/>
</dbReference>
<dbReference type="EMBL" id="WTPW01000003">
    <property type="protein sequence ID" value="KAF0562137.1"/>
    <property type="molecule type" value="Genomic_DNA"/>
</dbReference>
<sequence>MYLSSIMVEMINNNLLNSNKLDLNDTVYFESEMTIPLDYTDTYNNSVLSKDNYHDTSNYYNNSVHSDDNNYITTQLYNLVDNDDLDNDGTDDELHLELVVGISFHAGTLLKLGLIVLHCKKGLTIKLE</sequence>
<reference evidence="1 2" key="1">
    <citation type="journal article" date="2019" name="Environ. Microbiol.">
        <title>At the nexus of three kingdoms: the genome of the mycorrhizal fungus Gigaspora margarita provides insights into plant, endobacterial and fungal interactions.</title>
        <authorList>
            <person name="Venice F."/>
            <person name="Ghignone S."/>
            <person name="Salvioli di Fossalunga A."/>
            <person name="Amselem J."/>
            <person name="Novero M."/>
            <person name="Xianan X."/>
            <person name="Sedzielewska Toro K."/>
            <person name="Morin E."/>
            <person name="Lipzen A."/>
            <person name="Grigoriev I.V."/>
            <person name="Henrissat B."/>
            <person name="Martin F.M."/>
            <person name="Bonfante P."/>
        </authorList>
    </citation>
    <scope>NUCLEOTIDE SEQUENCE [LARGE SCALE GENOMIC DNA]</scope>
    <source>
        <strain evidence="1 2">BEG34</strain>
    </source>
</reference>
<evidence type="ECO:0000313" key="1">
    <source>
        <dbReference type="EMBL" id="KAF0562137.1"/>
    </source>
</evidence>
<gene>
    <name evidence="1" type="ORF">F8M41_009270</name>
</gene>
<organism evidence="1 2">
    <name type="scientific">Gigaspora margarita</name>
    <dbReference type="NCBI Taxonomy" id="4874"/>
    <lineage>
        <taxon>Eukaryota</taxon>
        <taxon>Fungi</taxon>
        <taxon>Fungi incertae sedis</taxon>
        <taxon>Mucoromycota</taxon>
        <taxon>Glomeromycotina</taxon>
        <taxon>Glomeromycetes</taxon>
        <taxon>Diversisporales</taxon>
        <taxon>Gigasporaceae</taxon>
        <taxon>Gigaspora</taxon>
    </lineage>
</organism>